<keyword evidence="4" id="KW-1185">Reference proteome</keyword>
<feature type="domain" description="Retrovirus-related Pol polyprotein from transposon TNT 1-94-like beta-barrel" evidence="2">
    <location>
        <begin position="1"/>
        <end position="68"/>
    </location>
</feature>
<name>A0A151SVR9_CAJCA</name>
<dbReference type="InterPro" id="IPR054722">
    <property type="entry name" value="PolX-like_BBD"/>
</dbReference>
<sequence length="204" mass="23326">MIGNKKWFVELDESFRHTVRLGNNSIMFVLGKGSVRFEVEGITQIVNDVYFVPNLTNKLLRIGQLQEKCMVILIKESTCKISDDKLDVETEVSNAIVTLPTHAKKIGVKWVYKTKLNEEGKVDKYKAQLVAKGYTQIDGIDYNGVYALVARWDTFRILLAMTAQEGWNVYQLDVKNAFCWSKVAVPTFQLSMAQIWSQTRCSFL</sequence>
<evidence type="ECO:0000259" key="1">
    <source>
        <dbReference type="Pfam" id="PF07727"/>
    </source>
</evidence>
<evidence type="ECO:0000313" key="4">
    <source>
        <dbReference type="Proteomes" id="UP000075243"/>
    </source>
</evidence>
<accession>A0A151SVR9</accession>
<feature type="domain" description="Reverse transcriptase Ty1/copia-type" evidence="1">
    <location>
        <begin position="95"/>
        <end position="184"/>
    </location>
</feature>
<dbReference type="Proteomes" id="UP000075243">
    <property type="component" value="Chromosome 10"/>
</dbReference>
<dbReference type="EMBL" id="CM003612">
    <property type="protein sequence ID" value="KYP58895.1"/>
    <property type="molecule type" value="Genomic_DNA"/>
</dbReference>
<dbReference type="STRING" id="3821.A0A151SVR9"/>
<proteinExistence type="predicted"/>
<reference evidence="3 4" key="1">
    <citation type="journal article" date="2012" name="Nat. Biotechnol.">
        <title>Draft genome sequence of pigeonpea (Cajanus cajan), an orphan legume crop of resource-poor farmers.</title>
        <authorList>
            <person name="Varshney R.K."/>
            <person name="Chen W."/>
            <person name="Li Y."/>
            <person name="Bharti A.K."/>
            <person name="Saxena R.K."/>
            <person name="Schlueter J.A."/>
            <person name="Donoghue M.T."/>
            <person name="Azam S."/>
            <person name="Fan G."/>
            <person name="Whaley A.M."/>
            <person name="Farmer A.D."/>
            <person name="Sheridan J."/>
            <person name="Iwata A."/>
            <person name="Tuteja R."/>
            <person name="Penmetsa R.V."/>
            <person name="Wu W."/>
            <person name="Upadhyaya H.D."/>
            <person name="Yang S.P."/>
            <person name="Shah T."/>
            <person name="Saxena K.B."/>
            <person name="Michael T."/>
            <person name="McCombie W.R."/>
            <person name="Yang B."/>
            <person name="Zhang G."/>
            <person name="Yang H."/>
            <person name="Wang J."/>
            <person name="Spillane C."/>
            <person name="Cook D.R."/>
            <person name="May G.D."/>
            <person name="Xu X."/>
            <person name="Jackson S.A."/>
        </authorList>
    </citation>
    <scope>NUCLEOTIDE SEQUENCE [LARGE SCALE GENOMIC DNA]</scope>
    <source>
        <strain evidence="4">cv. Asha</strain>
    </source>
</reference>
<organism evidence="3 4">
    <name type="scientific">Cajanus cajan</name>
    <name type="common">Pigeon pea</name>
    <name type="synonym">Cajanus indicus</name>
    <dbReference type="NCBI Taxonomy" id="3821"/>
    <lineage>
        <taxon>Eukaryota</taxon>
        <taxon>Viridiplantae</taxon>
        <taxon>Streptophyta</taxon>
        <taxon>Embryophyta</taxon>
        <taxon>Tracheophyta</taxon>
        <taxon>Spermatophyta</taxon>
        <taxon>Magnoliopsida</taxon>
        <taxon>eudicotyledons</taxon>
        <taxon>Gunneridae</taxon>
        <taxon>Pentapetalae</taxon>
        <taxon>rosids</taxon>
        <taxon>fabids</taxon>
        <taxon>Fabales</taxon>
        <taxon>Fabaceae</taxon>
        <taxon>Papilionoideae</taxon>
        <taxon>50 kb inversion clade</taxon>
        <taxon>NPAAA clade</taxon>
        <taxon>indigoferoid/millettioid clade</taxon>
        <taxon>Phaseoleae</taxon>
        <taxon>Cajanus</taxon>
    </lineage>
</organism>
<dbReference type="AlphaFoldDB" id="A0A151SVR9"/>
<evidence type="ECO:0000313" key="3">
    <source>
        <dbReference type="EMBL" id="KYP58895.1"/>
    </source>
</evidence>
<dbReference type="Pfam" id="PF22936">
    <property type="entry name" value="Pol_BBD"/>
    <property type="match status" value="1"/>
</dbReference>
<gene>
    <name evidence="3" type="ORF">KK1_014317</name>
</gene>
<evidence type="ECO:0000259" key="2">
    <source>
        <dbReference type="Pfam" id="PF22936"/>
    </source>
</evidence>
<dbReference type="InterPro" id="IPR013103">
    <property type="entry name" value="RVT_2"/>
</dbReference>
<dbReference type="Pfam" id="PF07727">
    <property type="entry name" value="RVT_2"/>
    <property type="match status" value="1"/>
</dbReference>
<protein>
    <submittedName>
        <fullName evidence="3">Copia protein</fullName>
    </submittedName>
</protein>
<dbReference type="Gramene" id="C.cajan_13894.t">
    <property type="protein sequence ID" value="C.cajan_13894.t"/>
    <property type="gene ID" value="C.cajan_13894"/>
</dbReference>